<dbReference type="Proteomes" id="UP000215914">
    <property type="component" value="Chromosome 7"/>
</dbReference>
<evidence type="ECO:0000313" key="26">
    <source>
        <dbReference type="EMBL" id="OTG20803.1"/>
    </source>
</evidence>
<dbReference type="InterPro" id="IPR013210">
    <property type="entry name" value="LRR_N_plant-typ"/>
</dbReference>
<evidence type="ECO:0000256" key="19">
    <source>
        <dbReference type="ARBA" id="ARBA00023180"/>
    </source>
</evidence>
<dbReference type="SMART" id="SM00369">
    <property type="entry name" value="LRR_TYP"/>
    <property type="match status" value="8"/>
</dbReference>
<evidence type="ECO:0000256" key="7">
    <source>
        <dbReference type="ARBA" id="ARBA00022553"/>
    </source>
</evidence>
<dbReference type="Gene3D" id="3.80.10.10">
    <property type="entry name" value="Ribonuclease Inhibitor"/>
    <property type="match status" value="3"/>
</dbReference>
<dbReference type="InterPro" id="IPR001611">
    <property type="entry name" value="Leu-rich_rpt"/>
</dbReference>
<proteinExistence type="inferred from homology"/>
<dbReference type="Pfam" id="PF00560">
    <property type="entry name" value="LRR_1"/>
    <property type="match status" value="5"/>
</dbReference>
<evidence type="ECO:0000256" key="12">
    <source>
        <dbReference type="ARBA" id="ARBA00022737"/>
    </source>
</evidence>
<dbReference type="FunFam" id="3.80.10.10:FF:000288">
    <property type="entry name" value="LRR receptor-like serine/threonine-protein kinase EFR"/>
    <property type="match status" value="1"/>
</dbReference>
<dbReference type="PANTHER" id="PTHR27008:SF524">
    <property type="entry name" value="PROTEIN KINASE DOMAIN-CONTAINING PROTEIN"/>
    <property type="match status" value="1"/>
</dbReference>
<dbReference type="InterPro" id="IPR008271">
    <property type="entry name" value="Ser/Thr_kinase_AS"/>
</dbReference>
<dbReference type="InterPro" id="IPR011009">
    <property type="entry name" value="Kinase-like_dom_sf"/>
</dbReference>
<organism evidence="26 27">
    <name type="scientific">Helianthus annuus</name>
    <name type="common">Common sunflower</name>
    <dbReference type="NCBI Taxonomy" id="4232"/>
    <lineage>
        <taxon>Eukaryota</taxon>
        <taxon>Viridiplantae</taxon>
        <taxon>Streptophyta</taxon>
        <taxon>Embryophyta</taxon>
        <taxon>Tracheophyta</taxon>
        <taxon>Spermatophyta</taxon>
        <taxon>Magnoliopsida</taxon>
        <taxon>eudicotyledons</taxon>
        <taxon>Gunneridae</taxon>
        <taxon>Pentapetalae</taxon>
        <taxon>asterids</taxon>
        <taxon>campanulids</taxon>
        <taxon>Asterales</taxon>
        <taxon>Asteraceae</taxon>
        <taxon>Asteroideae</taxon>
        <taxon>Heliantheae alliance</taxon>
        <taxon>Heliantheae</taxon>
        <taxon>Helianthus</taxon>
    </lineage>
</organism>
<dbReference type="EMBL" id="CM007896">
    <property type="protein sequence ID" value="OTG20803.1"/>
    <property type="molecule type" value="Genomic_DNA"/>
</dbReference>
<dbReference type="PANTHER" id="PTHR27008">
    <property type="entry name" value="OS04G0122200 PROTEIN"/>
    <property type="match status" value="1"/>
</dbReference>
<dbReference type="PROSITE" id="PS00107">
    <property type="entry name" value="PROTEIN_KINASE_ATP"/>
    <property type="match status" value="1"/>
</dbReference>
<evidence type="ECO:0000256" key="13">
    <source>
        <dbReference type="ARBA" id="ARBA00022741"/>
    </source>
</evidence>
<comment type="subcellular location">
    <subcellularLocation>
        <location evidence="1">Cell membrane</location>
        <topology evidence="1">Single-pass membrane protein</topology>
    </subcellularLocation>
    <subcellularLocation>
        <location evidence="2">Membrane</location>
        <topology evidence="2">Single-pass type I membrane protein</topology>
    </subcellularLocation>
</comment>
<keyword evidence="11" id="KW-0732">Signal</keyword>
<dbReference type="GO" id="GO:0005524">
    <property type="term" value="F:ATP binding"/>
    <property type="evidence" value="ECO:0007669"/>
    <property type="project" value="UniProtKB-UniRule"/>
</dbReference>
<evidence type="ECO:0000256" key="5">
    <source>
        <dbReference type="ARBA" id="ARBA00022475"/>
    </source>
</evidence>
<evidence type="ECO:0000256" key="10">
    <source>
        <dbReference type="ARBA" id="ARBA00022692"/>
    </source>
</evidence>
<dbReference type="InParanoid" id="A0A251UCM5"/>
<comment type="catalytic activity">
    <reaction evidence="21">
        <text>L-seryl-[protein] + ATP = O-phospho-L-seryl-[protein] + ADP + H(+)</text>
        <dbReference type="Rhea" id="RHEA:17989"/>
        <dbReference type="Rhea" id="RHEA-COMP:9863"/>
        <dbReference type="Rhea" id="RHEA-COMP:11604"/>
        <dbReference type="ChEBI" id="CHEBI:15378"/>
        <dbReference type="ChEBI" id="CHEBI:29999"/>
        <dbReference type="ChEBI" id="CHEBI:30616"/>
        <dbReference type="ChEBI" id="CHEBI:83421"/>
        <dbReference type="ChEBI" id="CHEBI:456216"/>
        <dbReference type="EC" id="2.7.11.1"/>
    </reaction>
</comment>
<feature type="binding site" evidence="22">
    <location>
        <position position="761"/>
    </location>
    <ligand>
        <name>ATP</name>
        <dbReference type="ChEBI" id="CHEBI:30616"/>
    </ligand>
</feature>
<keyword evidence="16 23" id="KW-1133">Transmembrane helix</keyword>
<dbReference type="Pfam" id="PF23598">
    <property type="entry name" value="LRR_14"/>
    <property type="match status" value="1"/>
</dbReference>
<dbReference type="FunFam" id="3.30.200.20:FF:000432">
    <property type="entry name" value="LRR receptor-like serine/threonine-protein kinase EFR"/>
    <property type="match status" value="1"/>
</dbReference>
<dbReference type="Gramene" id="mRNA:HanXRQr2_Chr07g0303861">
    <property type="protein sequence ID" value="mRNA:HanXRQr2_Chr07g0303861"/>
    <property type="gene ID" value="HanXRQr2_Chr07g0303861"/>
</dbReference>
<comment type="similarity">
    <text evidence="3">Belongs to the protein kinase superfamily. Ser/Thr protein kinase family.</text>
</comment>
<evidence type="ECO:0000256" key="18">
    <source>
        <dbReference type="ARBA" id="ARBA00023170"/>
    </source>
</evidence>
<evidence type="ECO:0000256" key="23">
    <source>
        <dbReference type="SAM" id="Phobius"/>
    </source>
</evidence>
<gene>
    <name evidence="26" type="ORF">HannXRQ_Chr07g0197101</name>
    <name evidence="25" type="ORF">HanXRQr2_Chr07g0303861</name>
</gene>
<feature type="transmembrane region" description="Helical" evidence="23">
    <location>
        <begin position="653"/>
        <end position="675"/>
    </location>
</feature>
<dbReference type="SUPFAM" id="SSF52058">
    <property type="entry name" value="L domain-like"/>
    <property type="match status" value="2"/>
</dbReference>
<dbReference type="OrthoDB" id="676979at2759"/>
<dbReference type="Gene3D" id="1.10.510.10">
    <property type="entry name" value="Transferase(Phosphotransferase) domain 1"/>
    <property type="match status" value="1"/>
</dbReference>
<evidence type="ECO:0000256" key="1">
    <source>
        <dbReference type="ARBA" id="ARBA00004162"/>
    </source>
</evidence>
<dbReference type="EC" id="2.7.11.1" evidence="4"/>
<dbReference type="InterPro" id="IPR003591">
    <property type="entry name" value="Leu-rich_rpt_typical-subtyp"/>
</dbReference>
<keyword evidence="5" id="KW-1003">Cell membrane</keyword>
<dbReference type="InterPro" id="IPR051809">
    <property type="entry name" value="Plant_receptor-like_S/T_kinase"/>
</dbReference>
<dbReference type="GO" id="GO:0009755">
    <property type="term" value="P:hormone-mediated signaling pathway"/>
    <property type="evidence" value="ECO:0000318"/>
    <property type="project" value="GO_Central"/>
</dbReference>
<evidence type="ECO:0000256" key="2">
    <source>
        <dbReference type="ARBA" id="ARBA00004479"/>
    </source>
</evidence>
<dbReference type="SUPFAM" id="SSF56112">
    <property type="entry name" value="Protein kinase-like (PK-like)"/>
    <property type="match status" value="1"/>
</dbReference>
<dbReference type="GO" id="GO:0004674">
    <property type="term" value="F:protein serine/threonine kinase activity"/>
    <property type="evidence" value="ECO:0007669"/>
    <property type="project" value="UniProtKB-KW"/>
</dbReference>
<dbReference type="FunFam" id="1.10.510.10:FF:000358">
    <property type="entry name" value="Putative leucine-rich repeat receptor-like serine/threonine-protein kinase"/>
    <property type="match status" value="1"/>
</dbReference>
<evidence type="ECO:0000256" key="11">
    <source>
        <dbReference type="ARBA" id="ARBA00022729"/>
    </source>
</evidence>
<dbReference type="Pfam" id="PF08263">
    <property type="entry name" value="LRRNT_2"/>
    <property type="match status" value="1"/>
</dbReference>
<dbReference type="InterPro" id="IPR032675">
    <property type="entry name" value="LRR_dom_sf"/>
</dbReference>
<keyword evidence="17 23" id="KW-0472">Membrane</keyword>
<dbReference type="SMART" id="SM00220">
    <property type="entry name" value="S_TKc"/>
    <property type="match status" value="1"/>
</dbReference>
<feature type="domain" description="Protein kinase" evidence="24">
    <location>
        <begin position="731"/>
        <end position="1023"/>
    </location>
</feature>
<feature type="transmembrane region" description="Helical" evidence="23">
    <location>
        <begin position="682"/>
        <end position="698"/>
    </location>
</feature>
<dbReference type="GO" id="GO:0051707">
    <property type="term" value="P:response to other organism"/>
    <property type="evidence" value="ECO:0007669"/>
    <property type="project" value="UniProtKB-ARBA"/>
</dbReference>
<evidence type="ECO:0000256" key="6">
    <source>
        <dbReference type="ARBA" id="ARBA00022527"/>
    </source>
</evidence>
<keyword evidence="9 25" id="KW-0808">Transferase</keyword>
<dbReference type="Gene3D" id="3.30.200.20">
    <property type="entry name" value="Phosphorylase Kinase, domain 1"/>
    <property type="match status" value="1"/>
</dbReference>
<evidence type="ECO:0000256" key="17">
    <source>
        <dbReference type="ARBA" id="ARBA00023136"/>
    </source>
</evidence>
<dbReference type="OMA" id="MINECLA"/>
<dbReference type="GO" id="GO:0006952">
    <property type="term" value="P:defense response"/>
    <property type="evidence" value="ECO:0007669"/>
    <property type="project" value="UniProtKB-ARBA"/>
</dbReference>
<sequence>MSSMQQMTCLSSSSPFLFLFHALIITFLTFTIISASYGGESETDHLALLDIKSWITDPHEALSSWNNSIHFCDWSGVTCGKRHKRVTYLRLSSKGLEGSLSPHVGNLSFLHGLSLINNTFQGSIPHELGRLSRLRFLDLGYNKFNGSIPTSISGCSNLEHIGLSYNELAGSIPKEISFLSKLTFLSLSNNKLRNGIPSFLGNITSMELFSVSGNPLGGSIPDTLRHWKNLKEIYCESCNLYGTIPNSLYNLSLLTNISLGDNQLSGSLPQDMCSMLPNLVLLQLWGNNLTGPLPPSISNCSRLRHLDVTDNKLSGKLTIDFAKLRDISVISLGDNIFGTKEDVELRFIDSLKNCTRLKRLSLYNCKFQGVLPTSIGNLSNQLNYLSLEENQLHGNIPKSVGNLVGLEMLSLKGNRFTGKIPSTIGNLQKLKVVHLSENQLSGSIPHAIGNLSMLISLNLGFNILEGYIPSSLGSFHHLLELYLNDNKLSGNIPTQLLQVSSLSIKLDLSRNNLFGSLPTEVEDLKMLSDLDLSDNNLSGSIPSSLGDCASLSRLSLKGNLFQGMIPPSLSSMKGLVELDISHNNLSGQIPPFLGRLGAYLNLSYNDFEGELPMLGVFGNARAFSIFGNSRLCGGLVELRLPKCNVMKKHKKKLPLFVTAILIASTLFIIICLAYAWCKKEKNLIASTLFTIICLAYAWCKKKNTSHPSHPSMSKQFIKVSYNQLLKATNGFSEANLIGNGGFSSVYKGTFGKGDGRLVAVKVLHLQNPIAQRSFTRECEAWRIVRHRNLLKIITSCSSVDFQGNDFKALVYEFMPNGSLHDWLHSVKSTWRLNLLQITNILTDVACALDYLHNHCIPTIVHGDLKPSNILLDEDMVAHVGDFGLAQLFGNSYQNSSIGITGTIGYVAPEYGLGSEMTNSGDVYSFGILILEVMTGKKPTDDIFDEGLNLHKFASMALPDHVTNVVDGNFLQVCQKDEFAMQNQEENEKMINECLASIVKIGVACSLDSPQQRMDIKKVVHELQHISDTLHNICYFKILCTFFHV</sequence>
<evidence type="ECO:0000313" key="25">
    <source>
        <dbReference type="EMBL" id="KAF5799378.1"/>
    </source>
</evidence>
<dbReference type="InterPro" id="IPR055414">
    <property type="entry name" value="LRR_R13L4/SHOC2-like"/>
</dbReference>
<dbReference type="PROSITE" id="PS00108">
    <property type="entry name" value="PROTEIN_KINASE_ST"/>
    <property type="match status" value="1"/>
</dbReference>
<evidence type="ECO:0000256" key="14">
    <source>
        <dbReference type="ARBA" id="ARBA00022777"/>
    </source>
</evidence>
<evidence type="ECO:0000256" key="8">
    <source>
        <dbReference type="ARBA" id="ARBA00022614"/>
    </source>
</evidence>
<keyword evidence="18" id="KW-0675">Receptor</keyword>
<dbReference type="GO" id="GO:0005886">
    <property type="term" value="C:plasma membrane"/>
    <property type="evidence" value="ECO:0000318"/>
    <property type="project" value="GO_Central"/>
</dbReference>
<dbReference type="Pfam" id="PF00069">
    <property type="entry name" value="Pkinase"/>
    <property type="match status" value="1"/>
</dbReference>
<keyword evidence="6" id="KW-0723">Serine/threonine-protein kinase</keyword>
<dbReference type="GO" id="GO:0038023">
    <property type="term" value="F:signaling receptor activity"/>
    <property type="evidence" value="ECO:0000318"/>
    <property type="project" value="GO_Central"/>
</dbReference>
<protein>
    <recommendedName>
        <fullName evidence="4">non-specific serine/threonine protein kinase</fullName>
        <ecNumber evidence="4">2.7.11.1</ecNumber>
    </recommendedName>
</protein>
<keyword evidence="13 22" id="KW-0547">Nucleotide-binding</keyword>
<reference evidence="25 27" key="1">
    <citation type="journal article" date="2017" name="Nature">
        <title>The sunflower genome provides insights into oil metabolism, flowering and Asterid evolution.</title>
        <authorList>
            <person name="Badouin H."/>
            <person name="Gouzy J."/>
            <person name="Grassa C.J."/>
            <person name="Murat F."/>
            <person name="Staton S.E."/>
            <person name="Cottret L."/>
            <person name="Lelandais-Briere C."/>
            <person name="Owens G.L."/>
            <person name="Carrere S."/>
            <person name="Mayjonade B."/>
            <person name="Legrand L."/>
            <person name="Gill N."/>
            <person name="Kane N.C."/>
            <person name="Bowers J.E."/>
            <person name="Hubner S."/>
            <person name="Bellec A."/>
            <person name="Berard A."/>
            <person name="Berges H."/>
            <person name="Blanchet N."/>
            <person name="Boniface M.C."/>
            <person name="Brunel D."/>
            <person name="Catrice O."/>
            <person name="Chaidir N."/>
            <person name="Claudel C."/>
            <person name="Donnadieu C."/>
            <person name="Faraut T."/>
            <person name="Fievet G."/>
            <person name="Helmstetter N."/>
            <person name="King M."/>
            <person name="Knapp S.J."/>
            <person name="Lai Z."/>
            <person name="Le Paslier M.C."/>
            <person name="Lippi Y."/>
            <person name="Lorenzon L."/>
            <person name="Mandel J.R."/>
            <person name="Marage G."/>
            <person name="Marchand G."/>
            <person name="Marquand E."/>
            <person name="Bret-Mestries E."/>
            <person name="Morien E."/>
            <person name="Nambeesan S."/>
            <person name="Nguyen T."/>
            <person name="Pegot-Espagnet P."/>
            <person name="Pouilly N."/>
            <person name="Raftis F."/>
            <person name="Sallet E."/>
            <person name="Schiex T."/>
            <person name="Thomas J."/>
            <person name="Vandecasteele C."/>
            <person name="Vares D."/>
            <person name="Vear F."/>
            <person name="Vautrin S."/>
            <person name="Crespi M."/>
            <person name="Mangin B."/>
            <person name="Burke J.M."/>
            <person name="Salse J."/>
            <person name="Munos S."/>
            <person name="Vincourt P."/>
            <person name="Rieseberg L.H."/>
            <person name="Langlade N.B."/>
        </authorList>
    </citation>
    <scope>NUCLEOTIDE SEQUENCE [LARGE SCALE GENOMIC DNA]</scope>
    <source>
        <strain evidence="27">cv. SF193</strain>
        <tissue evidence="25">Leaves</tissue>
    </source>
</reference>
<dbReference type="FunFam" id="3.80.10.10:FF:000095">
    <property type="entry name" value="LRR receptor-like serine/threonine-protein kinase GSO1"/>
    <property type="match status" value="1"/>
</dbReference>
<evidence type="ECO:0000256" key="22">
    <source>
        <dbReference type="PROSITE-ProRule" id="PRU10141"/>
    </source>
</evidence>
<dbReference type="EMBL" id="MNCJ02000322">
    <property type="protein sequence ID" value="KAF5799378.1"/>
    <property type="molecule type" value="Genomic_DNA"/>
</dbReference>
<keyword evidence="12" id="KW-0677">Repeat</keyword>
<comment type="catalytic activity">
    <reaction evidence="20">
        <text>L-threonyl-[protein] + ATP = O-phospho-L-threonyl-[protein] + ADP + H(+)</text>
        <dbReference type="Rhea" id="RHEA:46608"/>
        <dbReference type="Rhea" id="RHEA-COMP:11060"/>
        <dbReference type="Rhea" id="RHEA-COMP:11605"/>
        <dbReference type="ChEBI" id="CHEBI:15378"/>
        <dbReference type="ChEBI" id="CHEBI:30013"/>
        <dbReference type="ChEBI" id="CHEBI:30616"/>
        <dbReference type="ChEBI" id="CHEBI:61977"/>
        <dbReference type="ChEBI" id="CHEBI:456216"/>
        <dbReference type="EC" id="2.7.11.1"/>
    </reaction>
</comment>
<name>A0A251UCM5_HELAN</name>
<evidence type="ECO:0000256" key="3">
    <source>
        <dbReference type="ARBA" id="ARBA00008684"/>
    </source>
</evidence>
<keyword evidence="15 22" id="KW-0067">ATP-binding</keyword>
<keyword evidence="10 23" id="KW-0812">Transmembrane</keyword>
<keyword evidence="27" id="KW-1185">Reference proteome</keyword>
<keyword evidence="14" id="KW-0418">Kinase</keyword>
<evidence type="ECO:0000256" key="16">
    <source>
        <dbReference type="ARBA" id="ARBA00022989"/>
    </source>
</evidence>
<reference evidence="25" key="3">
    <citation type="submission" date="2020-06" db="EMBL/GenBank/DDBJ databases">
        <title>Helianthus annuus Genome sequencing and assembly Release 2.</title>
        <authorList>
            <person name="Gouzy J."/>
            <person name="Langlade N."/>
            <person name="Munos S."/>
        </authorList>
    </citation>
    <scope>NUCLEOTIDE SEQUENCE</scope>
    <source>
        <tissue evidence="25">Leaves</tissue>
    </source>
</reference>
<dbReference type="InterPro" id="IPR017441">
    <property type="entry name" value="Protein_kinase_ATP_BS"/>
</dbReference>
<accession>A0A251UCM5</accession>
<dbReference type="AlphaFoldDB" id="A0A251UCM5"/>
<dbReference type="InterPro" id="IPR000719">
    <property type="entry name" value="Prot_kinase_dom"/>
</dbReference>
<evidence type="ECO:0000256" key="15">
    <source>
        <dbReference type="ARBA" id="ARBA00022840"/>
    </source>
</evidence>
<reference evidence="26" key="2">
    <citation type="submission" date="2017-02" db="EMBL/GenBank/DDBJ databases">
        <title>Sunflower complete genome.</title>
        <authorList>
            <person name="Langlade N."/>
            <person name="Munos S."/>
        </authorList>
    </citation>
    <scope>NUCLEOTIDE SEQUENCE [LARGE SCALE GENOMIC DNA]</scope>
    <source>
        <tissue evidence="26">Leaves</tissue>
    </source>
</reference>
<evidence type="ECO:0000256" key="4">
    <source>
        <dbReference type="ARBA" id="ARBA00012513"/>
    </source>
</evidence>
<keyword evidence="19" id="KW-0325">Glycoprotein</keyword>
<evidence type="ECO:0000256" key="21">
    <source>
        <dbReference type="ARBA" id="ARBA00048679"/>
    </source>
</evidence>
<evidence type="ECO:0000259" key="24">
    <source>
        <dbReference type="PROSITE" id="PS50011"/>
    </source>
</evidence>
<keyword evidence="8" id="KW-0433">Leucine-rich repeat</keyword>
<dbReference type="PROSITE" id="PS50011">
    <property type="entry name" value="PROTEIN_KINASE_DOM"/>
    <property type="match status" value="1"/>
</dbReference>
<evidence type="ECO:0000256" key="20">
    <source>
        <dbReference type="ARBA" id="ARBA00047899"/>
    </source>
</evidence>
<evidence type="ECO:0000256" key="9">
    <source>
        <dbReference type="ARBA" id="ARBA00022679"/>
    </source>
</evidence>
<keyword evidence="7" id="KW-0597">Phosphoprotein</keyword>
<evidence type="ECO:0000313" key="27">
    <source>
        <dbReference type="Proteomes" id="UP000215914"/>
    </source>
</evidence>